<feature type="transmembrane region" description="Helical" evidence="9">
    <location>
        <begin position="115"/>
        <end position="137"/>
    </location>
</feature>
<dbReference type="InterPro" id="IPR003663">
    <property type="entry name" value="Sugar/inositol_transpt"/>
</dbReference>
<feature type="transmembrane region" description="Helical" evidence="9">
    <location>
        <begin position="379"/>
        <end position="405"/>
    </location>
</feature>
<evidence type="ECO:0000256" key="8">
    <source>
        <dbReference type="RuleBase" id="RU003346"/>
    </source>
</evidence>
<feature type="domain" description="Major facilitator superfamily (MFS) profile" evidence="10">
    <location>
        <begin position="29"/>
        <end position="472"/>
    </location>
</feature>
<dbReference type="Gene3D" id="1.20.1250.20">
    <property type="entry name" value="MFS general substrate transporter like domains"/>
    <property type="match status" value="1"/>
</dbReference>
<feature type="transmembrane region" description="Helical" evidence="9">
    <location>
        <begin position="318"/>
        <end position="340"/>
    </location>
</feature>
<dbReference type="Proteomes" id="UP001152888">
    <property type="component" value="Unassembled WGS sequence"/>
</dbReference>
<feature type="transmembrane region" description="Helical" evidence="9">
    <location>
        <begin position="87"/>
        <end position="108"/>
    </location>
</feature>
<feature type="transmembrane region" description="Helical" evidence="9">
    <location>
        <begin position="143"/>
        <end position="162"/>
    </location>
</feature>
<feature type="transmembrane region" description="Helical" evidence="9">
    <location>
        <begin position="201"/>
        <end position="219"/>
    </location>
</feature>
<dbReference type="InterPro" id="IPR036259">
    <property type="entry name" value="MFS_trans_sf"/>
</dbReference>
<dbReference type="CDD" id="cd17358">
    <property type="entry name" value="MFS_GLUT6_8_Class3_like"/>
    <property type="match status" value="1"/>
</dbReference>
<keyword evidence="2" id="KW-1003">Cell membrane</keyword>
<comment type="subcellular location">
    <subcellularLocation>
        <location evidence="1">Cell membrane</location>
        <topology evidence="1">Multi-pass membrane protein</topology>
    </subcellularLocation>
</comment>
<dbReference type="InterPro" id="IPR005829">
    <property type="entry name" value="Sugar_transporter_CS"/>
</dbReference>
<keyword evidence="8" id="KW-0813">Transport</keyword>
<evidence type="ECO:0000256" key="4">
    <source>
        <dbReference type="ARBA" id="ARBA00022989"/>
    </source>
</evidence>
<dbReference type="GO" id="GO:0051119">
    <property type="term" value="F:sugar transmembrane transporter activity"/>
    <property type="evidence" value="ECO:0007669"/>
    <property type="project" value="InterPro"/>
</dbReference>
<feature type="transmembrane region" description="Helical" evidence="9">
    <location>
        <begin position="347"/>
        <end position="367"/>
    </location>
</feature>
<feature type="transmembrane region" description="Helical" evidence="9">
    <location>
        <begin position="282"/>
        <end position="306"/>
    </location>
</feature>
<reference evidence="11" key="1">
    <citation type="submission" date="2022-03" db="EMBL/GenBank/DDBJ databases">
        <authorList>
            <person name="Sayadi A."/>
        </authorList>
    </citation>
    <scope>NUCLEOTIDE SEQUENCE</scope>
</reference>
<evidence type="ECO:0000259" key="10">
    <source>
        <dbReference type="PROSITE" id="PS50850"/>
    </source>
</evidence>
<dbReference type="FunFam" id="1.20.1250.20:FF:000055">
    <property type="entry name" value="Facilitated trehalose transporter Tret1-2 homolog"/>
    <property type="match status" value="1"/>
</dbReference>
<evidence type="ECO:0000256" key="2">
    <source>
        <dbReference type="ARBA" id="ARBA00022475"/>
    </source>
</evidence>
<dbReference type="AlphaFoldDB" id="A0A9P0K9M3"/>
<evidence type="ECO:0000256" key="7">
    <source>
        <dbReference type="ARBA" id="ARBA00024348"/>
    </source>
</evidence>
<accession>A0A9P0K9M3</accession>
<keyword evidence="5 9" id="KW-0472">Membrane</keyword>
<keyword evidence="12" id="KW-1185">Reference proteome</keyword>
<gene>
    <name evidence="11" type="ORF">ACAOBT_LOCUS8301</name>
</gene>
<comment type="caution">
    <text evidence="11">The sequence shown here is derived from an EMBL/GenBank/DDBJ whole genome shotgun (WGS) entry which is preliminary data.</text>
</comment>
<keyword evidence="6" id="KW-0325">Glycoprotein</keyword>
<feature type="transmembrane region" description="Helical" evidence="9">
    <location>
        <begin position="449"/>
        <end position="468"/>
    </location>
</feature>
<feature type="transmembrane region" description="Helical" evidence="9">
    <location>
        <begin position="174"/>
        <end position="195"/>
    </location>
</feature>
<dbReference type="InterPro" id="IPR005828">
    <property type="entry name" value="MFS_sugar_transport-like"/>
</dbReference>
<organism evidence="11 12">
    <name type="scientific">Acanthoscelides obtectus</name>
    <name type="common">Bean weevil</name>
    <name type="synonym">Bruchus obtectus</name>
    <dbReference type="NCBI Taxonomy" id="200917"/>
    <lineage>
        <taxon>Eukaryota</taxon>
        <taxon>Metazoa</taxon>
        <taxon>Ecdysozoa</taxon>
        <taxon>Arthropoda</taxon>
        <taxon>Hexapoda</taxon>
        <taxon>Insecta</taxon>
        <taxon>Pterygota</taxon>
        <taxon>Neoptera</taxon>
        <taxon>Endopterygota</taxon>
        <taxon>Coleoptera</taxon>
        <taxon>Polyphaga</taxon>
        <taxon>Cucujiformia</taxon>
        <taxon>Chrysomeloidea</taxon>
        <taxon>Chrysomelidae</taxon>
        <taxon>Bruchinae</taxon>
        <taxon>Bruchini</taxon>
        <taxon>Acanthoscelides</taxon>
    </lineage>
</organism>
<proteinExistence type="inferred from homology"/>
<protein>
    <recommendedName>
        <fullName evidence="10">Major facilitator superfamily (MFS) profile domain-containing protein</fullName>
    </recommendedName>
</protein>
<dbReference type="SUPFAM" id="SSF103473">
    <property type="entry name" value="MFS general substrate transporter"/>
    <property type="match status" value="1"/>
</dbReference>
<sequence>MGLREPDSGTPMLMRMPSRSTQQMHQYLAATSVSMGAFCAGTVLSWTSPALPHILSTVINTTNLSTEADLEHPHGKPGFTITPSQGALVGSMLTIGALICAVPIGYLADKIGRKATILGLATSFLINWVLICLATDFKMLLAARFFAGVGLGGICVVAPMYIGEISESSNRGKFGSFFQLFLSCGILFTCIVGYVTDWFGLTFVLGTTPIVFLATFFFMPETPTFLVRRNRMMRAEANLRRLRGKDCDVSIELKMIEEEIFESNNSSVGIKDILSNRSNIKALIAVVGVLAFQQLCGINAMVFYTVNIFKAAGTSTSPFLLAIVITLVQVIVSYISIFVIEKANRKFYLMSSSSGMLVCLASLGMFFHLKYLNINTSHLAFIPVGSTILYMVAFSFGYGPVPWMLLGEMFSAEIKGLASGISILTNWIFAFVVTFSFPIMTENLGSHVTFYIIAGIMGVATIFVHYLVPETRGKTLQEIQEVLRN</sequence>
<dbReference type="InterPro" id="IPR020846">
    <property type="entry name" value="MFS_dom"/>
</dbReference>
<dbReference type="PROSITE" id="PS00216">
    <property type="entry name" value="SUGAR_TRANSPORT_1"/>
    <property type="match status" value="1"/>
</dbReference>
<dbReference type="InterPro" id="IPR044775">
    <property type="entry name" value="MFS_ERD6/Tret1-like"/>
</dbReference>
<evidence type="ECO:0000256" key="6">
    <source>
        <dbReference type="ARBA" id="ARBA00023180"/>
    </source>
</evidence>
<dbReference type="EMBL" id="CAKOFQ010006763">
    <property type="protein sequence ID" value="CAH1969196.1"/>
    <property type="molecule type" value="Genomic_DNA"/>
</dbReference>
<dbReference type="OrthoDB" id="6612291at2759"/>
<dbReference type="GO" id="GO:0005886">
    <property type="term" value="C:plasma membrane"/>
    <property type="evidence" value="ECO:0007669"/>
    <property type="project" value="UniProtKB-SubCell"/>
</dbReference>
<evidence type="ECO:0000256" key="3">
    <source>
        <dbReference type="ARBA" id="ARBA00022692"/>
    </source>
</evidence>
<name>A0A9P0K9M3_ACAOB</name>
<evidence type="ECO:0000313" key="11">
    <source>
        <dbReference type="EMBL" id="CAH1969196.1"/>
    </source>
</evidence>
<comment type="similarity">
    <text evidence="7">Belongs to the major facilitator superfamily. Sugar transporter (TC 2.A.1.1) family. Trehalose transporter subfamily.</text>
</comment>
<evidence type="ECO:0000256" key="1">
    <source>
        <dbReference type="ARBA" id="ARBA00004651"/>
    </source>
</evidence>
<feature type="transmembrane region" description="Helical" evidence="9">
    <location>
        <begin position="417"/>
        <end position="437"/>
    </location>
</feature>
<evidence type="ECO:0000256" key="5">
    <source>
        <dbReference type="ARBA" id="ARBA00023136"/>
    </source>
</evidence>
<dbReference type="PRINTS" id="PR00171">
    <property type="entry name" value="SUGRTRNSPORT"/>
</dbReference>
<evidence type="ECO:0000256" key="9">
    <source>
        <dbReference type="SAM" id="Phobius"/>
    </source>
</evidence>
<evidence type="ECO:0000313" key="12">
    <source>
        <dbReference type="Proteomes" id="UP001152888"/>
    </source>
</evidence>
<dbReference type="PROSITE" id="PS50850">
    <property type="entry name" value="MFS"/>
    <property type="match status" value="1"/>
</dbReference>
<dbReference type="Pfam" id="PF00083">
    <property type="entry name" value="Sugar_tr"/>
    <property type="match status" value="1"/>
</dbReference>
<keyword evidence="3 9" id="KW-0812">Transmembrane</keyword>
<dbReference type="PANTHER" id="PTHR48021:SF86">
    <property type="entry name" value="FACILITATED TREHALOSE TRANSPORTER TRET1-1-LIKE PROTEIN"/>
    <property type="match status" value="1"/>
</dbReference>
<dbReference type="NCBIfam" id="TIGR00879">
    <property type="entry name" value="SP"/>
    <property type="match status" value="1"/>
</dbReference>
<dbReference type="InterPro" id="IPR050549">
    <property type="entry name" value="MFS_Trehalose_Transporter"/>
</dbReference>
<keyword evidence="4 9" id="KW-1133">Transmembrane helix</keyword>
<dbReference type="PANTHER" id="PTHR48021">
    <property type="match status" value="1"/>
</dbReference>
<dbReference type="PROSITE" id="PS00217">
    <property type="entry name" value="SUGAR_TRANSPORT_2"/>
    <property type="match status" value="1"/>
</dbReference>